<dbReference type="Pfam" id="PF19193">
    <property type="entry name" value="Tectonin"/>
    <property type="match status" value="2"/>
</dbReference>
<dbReference type="Pfam" id="PF06462">
    <property type="entry name" value="Hyd_WA"/>
    <property type="match status" value="1"/>
</dbReference>
<feature type="compositionally biased region" description="Polar residues" evidence="1">
    <location>
        <begin position="636"/>
        <end position="649"/>
    </location>
</feature>
<dbReference type="GO" id="GO:0032527">
    <property type="term" value="P:protein exit from endoplasmic reticulum"/>
    <property type="evidence" value="ECO:0007669"/>
    <property type="project" value="TreeGrafter"/>
</dbReference>
<dbReference type="PANTHER" id="PTHR23287:SF16">
    <property type="entry name" value="TECTONIN BETA-PROPELLER REPEAT-CONTAINING PROTEIN 2"/>
    <property type="match status" value="1"/>
</dbReference>
<organism evidence="2">
    <name type="scientific">Arion vulgaris</name>
    <dbReference type="NCBI Taxonomy" id="1028688"/>
    <lineage>
        <taxon>Eukaryota</taxon>
        <taxon>Metazoa</taxon>
        <taxon>Spiralia</taxon>
        <taxon>Lophotrochozoa</taxon>
        <taxon>Mollusca</taxon>
        <taxon>Gastropoda</taxon>
        <taxon>Heterobranchia</taxon>
        <taxon>Euthyneura</taxon>
        <taxon>Panpulmonata</taxon>
        <taxon>Eupulmonata</taxon>
        <taxon>Stylommatophora</taxon>
        <taxon>Helicina</taxon>
        <taxon>Arionoidea</taxon>
        <taxon>Arionidae</taxon>
        <taxon>Arion</taxon>
    </lineage>
</organism>
<feature type="compositionally biased region" description="Basic residues" evidence="1">
    <location>
        <begin position="323"/>
        <end position="333"/>
    </location>
</feature>
<dbReference type="PANTHER" id="PTHR23287">
    <property type="entry name" value="RUBY-EYE2-LIKE PROTEIN"/>
    <property type="match status" value="1"/>
</dbReference>
<reference evidence="2" key="1">
    <citation type="submission" date="2014-12" db="EMBL/GenBank/DDBJ databases">
        <title>Insight into the proteome of Arion vulgaris.</title>
        <authorList>
            <person name="Aradska J."/>
            <person name="Bulat T."/>
            <person name="Smidak R."/>
            <person name="Sarate P."/>
            <person name="Gangsoo J."/>
            <person name="Sialana F."/>
            <person name="Bilban M."/>
            <person name="Lubec G."/>
        </authorList>
    </citation>
    <scope>NUCLEOTIDE SEQUENCE</scope>
    <source>
        <tissue evidence="2">Skin</tissue>
    </source>
</reference>
<evidence type="ECO:0000313" key="2">
    <source>
        <dbReference type="EMBL" id="CEK88267.1"/>
    </source>
</evidence>
<dbReference type="GO" id="GO:0005737">
    <property type="term" value="C:cytoplasm"/>
    <property type="evidence" value="ECO:0007669"/>
    <property type="project" value="GOC"/>
</dbReference>
<accession>A0A0B7B5U6</accession>
<feature type="region of interest" description="Disordered" evidence="1">
    <location>
        <begin position="625"/>
        <end position="649"/>
    </location>
</feature>
<dbReference type="AlphaFoldDB" id="A0A0B7B5U6"/>
<evidence type="ECO:0008006" key="3">
    <source>
        <dbReference type="Google" id="ProtNLM"/>
    </source>
</evidence>
<feature type="compositionally biased region" description="Polar residues" evidence="1">
    <location>
        <begin position="366"/>
        <end position="389"/>
    </location>
</feature>
<feature type="region of interest" description="Disordered" evidence="1">
    <location>
        <begin position="193"/>
        <end position="218"/>
    </location>
</feature>
<sequence>MFGACFIPDMCKTDDAKLYTARPGCRLWLSDVKGVVLNTHIFSEPLSSAVPEIMLLSAGRLQVGQPEFQFGVLKCFRGREIVTWSSCALVVLDPESNRVVARQSRLSGIVDVAVVDDTGEIFLLRRHAEARVVRIAATSELKVVKAQVLPVLPPVVAAVADKPEQKDEKEKESTAQFLFKKFTNPLKHLEKSIRSDNKQEPDLPATVRNNTITSPDLPPVVRLSSPELEGVRMFTGTTIDTDANMDIALIVVPDKESTPGLPVLPVLMSASSSDVVAASATTSPYVLVSSPAMSLCPDSQYVQIESTVTSKNPPEEMSIVYSHRMKKHKKRKGKEALLSSSQNQKDDDDSISHTSTSSQHSDDTTVISQSSNSSNTPITGHNTLPSSSGHIPIIVDTNSHTVTSDALVHDVTDSCTEIPVLDSNILFQSQTIGAAAAASVEKSHHSISSKNSSTDDVSNSVVSSQLSDSFNVPVNASSSVNNRCDTGSHSIYESSQTSSNLRESILSECDQHLETIKQVKKVIADDTTKQRQSKDVTKIVENAIANLDKSRTSTSNMESEGTKSSLPEPQSIPTLSRLTSQMSVQDIYAEIDVIESTDPFHKGYRKDQSADDFYSLFLDTSPESPVSAAQPLVPDSNRSIPSEATPRSTEMQDVAERRLANTWSEFMAPANIYSLALSNNHIWFTDKSENIYYSSVANSKGIQWRKASGHANQISVSPSGHIVWRLHRGVVYAGTKISVRHPEGLKWVEAVRDVAIISADNDCAWFVMYNGDVMMQRRLSLERPCYKSQKVECHYKVKHIIARYGIVWAITDNLALLVRTGVSNELPEGSGWEQDTREVPPYLFSYVGLDNENIGWAIDVLGQIWFCDGVTREQPFGRRLWWQVPLSEYIMHDVTTLDIIRGLARKFDPTKLSSILSTNKGGLIVAGSQGVWLAIDFRNVLQVCRGNVQGYHWLEAQPAQMSPSSSWKQVCANMSYLDWGLIWAQHANGDVFTFKHARSEATVVPNCNDLCCISVGPTATWALSSSGAIFVREGMGPQYPRGTGWVELDISQLGDAHLVYISCNSLYVWAVEAEGTVYQRIGAKPPSENNLSPAWLAIDTFAVVVFTKVHTGPLDWMVWAIDNCRLPYARIGITENMPIGQEWVNVPGIQAMDLALTSTGVWALTPNGEIFFRYGITRDRPCGNYWKKIPGIFMKISASANDELWGINTEGQLMQCSVRHLTRQQDQISDQYVAAGTSLNRSISEDVDWEIV</sequence>
<protein>
    <recommendedName>
        <fullName evidence="3">Tectonin beta-propeller repeat-containing protein 1</fullName>
    </recommendedName>
</protein>
<dbReference type="InterPro" id="IPR006624">
    <property type="entry name" value="Beta-propeller_rpt_TECPR"/>
</dbReference>
<evidence type="ECO:0000256" key="1">
    <source>
        <dbReference type="SAM" id="MobiDB-lite"/>
    </source>
</evidence>
<proteinExistence type="predicted"/>
<dbReference type="SMART" id="SM00706">
    <property type="entry name" value="TECPR"/>
    <property type="match status" value="8"/>
</dbReference>
<gene>
    <name evidence="2" type="primary">ORF164272</name>
</gene>
<name>A0A0B7B5U6_9EUPU</name>
<feature type="region of interest" description="Disordered" evidence="1">
    <location>
        <begin position="323"/>
        <end position="392"/>
    </location>
</feature>
<feature type="compositionally biased region" description="Polar residues" evidence="1">
    <location>
        <begin position="552"/>
        <end position="574"/>
    </location>
</feature>
<feature type="region of interest" description="Disordered" evidence="1">
    <location>
        <begin position="547"/>
        <end position="574"/>
    </location>
</feature>
<dbReference type="EMBL" id="HACG01041402">
    <property type="protein sequence ID" value="CEK88267.1"/>
    <property type="molecule type" value="Transcribed_RNA"/>
</dbReference>